<evidence type="ECO:0000313" key="1">
    <source>
        <dbReference type="EMBL" id="KAH7844177.1"/>
    </source>
</evidence>
<gene>
    <name evidence="1" type="ORF">Vadar_025193</name>
</gene>
<dbReference type="EMBL" id="CM037151">
    <property type="protein sequence ID" value="KAH7844177.1"/>
    <property type="molecule type" value="Genomic_DNA"/>
</dbReference>
<comment type="caution">
    <text evidence="1">The sequence shown here is derived from an EMBL/GenBank/DDBJ whole genome shotgun (WGS) entry which is preliminary data.</text>
</comment>
<organism evidence="1 2">
    <name type="scientific">Vaccinium darrowii</name>
    <dbReference type="NCBI Taxonomy" id="229202"/>
    <lineage>
        <taxon>Eukaryota</taxon>
        <taxon>Viridiplantae</taxon>
        <taxon>Streptophyta</taxon>
        <taxon>Embryophyta</taxon>
        <taxon>Tracheophyta</taxon>
        <taxon>Spermatophyta</taxon>
        <taxon>Magnoliopsida</taxon>
        <taxon>eudicotyledons</taxon>
        <taxon>Gunneridae</taxon>
        <taxon>Pentapetalae</taxon>
        <taxon>asterids</taxon>
        <taxon>Ericales</taxon>
        <taxon>Ericaceae</taxon>
        <taxon>Vaccinioideae</taxon>
        <taxon>Vaccinieae</taxon>
        <taxon>Vaccinium</taxon>
    </lineage>
</organism>
<evidence type="ECO:0000313" key="2">
    <source>
        <dbReference type="Proteomes" id="UP000828048"/>
    </source>
</evidence>
<name>A0ACB7XTT0_9ERIC</name>
<accession>A0ACB7XTT0</accession>
<proteinExistence type="predicted"/>
<keyword evidence="2" id="KW-1185">Reference proteome</keyword>
<protein>
    <submittedName>
        <fullName evidence="1">Uncharacterized protein</fullName>
    </submittedName>
</protein>
<sequence length="102" mass="11733">MVNTERRGANGGRFQNNESNPKEEKGQNYRQHQHHRQQSPLRQPSSQRRRSFPLHNLPKTTTTTTITTTSSAAAASDGARYRHSLNPTRRYVKLHSKSIQPR</sequence>
<dbReference type="Proteomes" id="UP000828048">
    <property type="component" value="Chromosome 1"/>
</dbReference>
<reference evidence="1 2" key="1">
    <citation type="journal article" date="2021" name="Hortic Res">
        <title>High-quality reference genome and annotation aids understanding of berry development for evergreen blueberry (Vaccinium darrowii).</title>
        <authorList>
            <person name="Yu J."/>
            <person name="Hulse-Kemp A.M."/>
            <person name="Babiker E."/>
            <person name="Staton M."/>
        </authorList>
    </citation>
    <scope>NUCLEOTIDE SEQUENCE [LARGE SCALE GENOMIC DNA]</scope>
    <source>
        <strain evidence="2">cv. NJ 8807/NJ 8810</strain>
        <tissue evidence="1">Young leaf</tissue>
    </source>
</reference>